<dbReference type="PATRIC" id="fig|34073.19.peg.4118"/>
<proteinExistence type="inferred from homology"/>
<dbReference type="PROSITE" id="PS51679">
    <property type="entry name" value="SAM_MT_C5"/>
    <property type="match status" value="1"/>
</dbReference>
<dbReference type="PRINTS" id="PR00105">
    <property type="entry name" value="C5METTRFRASE"/>
</dbReference>
<dbReference type="EC" id="2.1.1.37" evidence="1"/>
<dbReference type="GO" id="GO:0009307">
    <property type="term" value="P:DNA restriction-modification system"/>
    <property type="evidence" value="ECO:0007669"/>
    <property type="project" value="UniProtKB-KW"/>
</dbReference>
<keyword evidence="10" id="KW-1185">Reference proteome</keyword>
<dbReference type="PANTHER" id="PTHR10629">
    <property type="entry name" value="CYTOSINE-SPECIFIC METHYLTRANSFERASE"/>
    <property type="match status" value="1"/>
</dbReference>
<dbReference type="AlphaFoldDB" id="A0A0H2LWU9"/>
<dbReference type="InterPro" id="IPR029063">
    <property type="entry name" value="SAM-dependent_MTases_sf"/>
</dbReference>
<sequence length="307" mass="33697">MSVDVADMFAGLGGFSEGARLAGCRVVWAANHWRAAVDMHALNHPETEHACQDLEQADWRTVPSHDVLLASPACQGHSPARGAEKPHHDAQRSTAWAVVSAVEYHQPVAFVAENVRQFATKWVLYRAWCEAMHALGYALAPMVLNAADSGVPQERKRLFVVGTRTKHPITLRLPQRDHVAASSFIDFDAGQWAPIKTRRRKPATLARVAAGRARFGERFVMPYYGSGSGLTGRCLSRPLGTVTTVDRWAVVNGDRMRMLSAAENRAAMGFSDSYRLPTTHKQAVHMLGNAVCPPQARDVINALLEAM</sequence>
<name>A0A0H2LWU9_VARPD</name>
<dbReference type="NCBIfam" id="TIGR00675">
    <property type="entry name" value="dcm"/>
    <property type="match status" value="1"/>
</dbReference>
<dbReference type="InterPro" id="IPR001525">
    <property type="entry name" value="C5_MeTfrase"/>
</dbReference>
<dbReference type="Gene3D" id="3.90.120.10">
    <property type="entry name" value="DNA Methylase, subunit A, domain 2"/>
    <property type="match status" value="1"/>
</dbReference>
<dbReference type="GO" id="GO:0003886">
    <property type="term" value="F:DNA (cytosine-5-)-methyltransferase activity"/>
    <property type="evidence" value="ECO:0007669"/>
    <property type="project" value="UniProtKB-EC"/>
</dbReference>
<evidence type="ECO:0000256" key="3">
    <source>
        <dbReference type="ARBA" id="ARBA00022679"/>
    </source>
</evidence>
<comment type="catalytic activity">
    <reaction evidence="6">
        <text>a 2'-deoxycytidine in DNA + S-adenosyl-L-methionine = a 5-methyl-2'-deoxycytidine in DNA + S-adenosyl-L-homocysteine + H(+)</text>
        <dbReference type="Rhea" id="RHEA:13681"/>
        <dbReference type="Rhea" id="RHEA-COMP:11369"/>
        <dbReference type="Rhea" id="RHEA-COMP:11370"/>
        <dbReference type="ChEBI" id="CHEBI:15378"/>
        <dbReference type="ChEBI" id="CHEBI:57856"/>
        <dbReference type="ChEBI" id="CHEBI:59789"/>
        <dbReference type="ChEBI" id="CHEBI:85452"/>
        <dbReference type="ChEBI" id="CHEBI:85454"/>
        <dbReference type="EC" id="2.1.1.37"/>
    </reaction>
</comment>
<dbReference type="EMBL" id="JZWI01000021">
    <property type="protein sequence ID" value="KLN54718.1"/>
    <property type="molecule type" value="Genomic_DNA"/>
</dbReference>
<keyword evidence="3 7" id="KW-0808">Transferase</keyword>
<dbReference type="RefSeq" id="WP_230682905.1">
    <property type="nucleotide sequence ID" value="NZ_JZWI01000021.1"/>
</dbReference>
<evidence type="ECO:0000256" key="6">
    <source>
        <dbReference type="ARBA" id="ARBA00047422"/>
    </source>
</evidence>
<dbReference type="GO" id="GO:0003677">
    <property type="term" value="F:DNA binding"/>
    <property type="evidence" value="ECO:0007669"/>
    <property type="project" value="TreeGrafter"/>
</dbReference>
<dbReference type="Pfam" id="PF00145">
    <property type="entry name" value="DNA_methylase"/>
    <property type="match status" value="2"/>
</dbReference>
<comment type="similarity">
    <text evidence="7 8">Belongs to the class I-like SAM-binding methyltransferase superfamily. C5-methyltransferase family.</text>
</comment>
<dbReference type="Proteomes" id="UP000035170">
    <property type="component" value="Unassembled WGS sequence"/>
</dbReference>
<evidence type="ECO:0000313" key="10">
    <source>
        <dbReference type="Proteomes" id="UP000035170"/>
    </source>
</evidence>
<dbReference type="PANTHER" id="PTHR10629:SF52">
    <property type="entry name" value="DNA (CYTOSINE-5)-METHYLTRANSFERASE 1"/>
    <property type="match status" value="1"/>
</dbReference>
<dbReference type="SUPFAM" id="SSF53335">
    <property type="entry name" value="S-adenosyl-L-methionine-dependent methyltransferases"/>
    <property type="match status" value="1"/>
</dbReference>
<gene>
    <name evidence="9" type="primary">hhaIM</name>
    <name evidence="9" type="ORF">VPARA_40220</name>
</gene>
<keyword evidence="2 7" id="KW-0489">Methyltransferase</keyword>
<evidence type="ECO:0000256" key="1">
    <source>
        <dbReference type="ARBA" id="ARBA00011975"/>
    </source>
</evidence>
<evidence type="ECO:0000256" key="7">
    <source>
        <dbReference type="PROSITE-ProRule" id="PRU01016"/>
    </source>
</evidence>
<evidence type="ECO:0000256" key="8">
    <source>
        <dbReference type="RuleBase" id="RU000416"/>
    </source>
</evidence>
<dbReference type="InterPro" id="IPR050390">
    <property type="entry name" value="C5-Methyltransferase"/>
</dbReference>
<organism evidence="9 10">
    <name type="scientific">Variovorax paradoxus</name>
    <dbReference type="NCBI Taxonomy" id="34073"/>
    <lineage>
        <taxon>Bacteria</taxon>
        <taxon>Pseudomonadati</taxon>
        <taxon>Pseudomonadota</taxon>
        <taxon>Betaproteobacteria</taxon>
        <taxon>Burkholderiales</taxon>
        <taxon>Comamonadaceae</taxon>
        <taxon>Variovorax</taxon>
    </lineage>
</organism>
<feature type="active site" evidence="7">
    <location>
        <position position="74"/>
    </location>
</feature>
<keyword evidence="5" id="KW-0680">Restriction system</keyword>
<dbReference type="GO" id="GO:0044027">
    <property type="term" value="P:negative regulation of gene expression via chromosomal CpG island methylation"/>
    <property type="evidence" value="ECO:0007669"/>
    <property type="project" value="TreeGrafter"/>
</dbReference>
<keyword evidence="4 7" id="KW-0949">S-adenosyl-L-methionine</keyword>
<evidence type="ECO:0000256" key="5">
    <source>
        <dbReference type="ARBA" id="ARBA00022747"/>
    </source>
</evidence>
<comment type="caution">
    <text evidence="9">The sequence shown here is derived from an EMBL/GenBank/DDBJ whole genome shotgun (WGS) entry which is preliminary data.</text>
</comment>
<reference evidence="9 10" key="1">
    <citation type="submission" date="2015-03" db="EMBL/GenBank/DDBJ databases">
        <title>Genome sequence of Variovorax paradoxus TBEA6.</title>
        <authorList>
            <person name="Poehlein A."/>
            <person name="Schuldes J."/>
            <person name="Wuebbeler J.H."/>
            <person name="Hiessl S."/>
            <person name="Steinbuechel A."/>
            <person name="Daniel R."/>
        </authorList>
    </citation>
    <scope>NUCLEOTIDE SEQUENCE [LARGE SCALE GENOMIC DNA]</scope>
    <source>
        <strain evidence="9 10">TBEA6</strain>
    </source>
</reference>
<dbReference type="GO" id="GO:0032259">
    <property type="term" value="P:methylation"/>
    <property type="evidence" value="ECO:0007669"/>
    <property type="project" value="UniProtKB-KW"/>
</dbReference>
<evidence type="ECO:0000313" key="9">
    <source>
        <dbReference type="EMBL" id="KLN54718.1"/>
    </source>
</evidence>
<evidence type="ECO:0000256" key="2">
    <source>
        <dbReference type="ARBA" id="ARBA00022603"/>
    </source>
</evidence>
<evidence type="ECO:0000256" key="4">
    <source>
        <dbReference type="ARBA" id="ARBA00022691"/>
    </source>
</evidence>
<accession>A0A0H2LWU9</accession>
<dbReference type="Gene3D" id="3.40.50.150">
    <property type="entry name" value="Vaccinia Virus protein VP39"/>
    <property type="match status" value="1"/>
</dbReference>
<protein>
    <recommendedName>
        <fullName evidence="1">DNA (cytosine-5-)-methyltransferase</fullName>
        <ecNumber evidence="1">2.1.1.37</ecNumber>
    </recommendedName>
</protein>